<reference evidence="9 10" key="1">
    <citation type="submission" date="2018-07" db="EMBL/GenBank/DDBJ databases">
        <title>Phylogenomic Insights into understanding Host Adaptation of Lactobacillus reuteri by a novel species, Lactobacillus spp. M31.</title>
        <authorList>
            <person name="Sharma S."/>
            <person name="Patil P."/>
            <person name="Korpole S."/>
            <person name="Patil P.B."/>
        </authorList>
    </citation>
    <scope>NUCLEOTIDE SEQUENCE [LARGE SCALE GENOMIC DNA]</scope>
    <source>
        <strain evidence="9 10">M31</strain>
    </source>
</reference>
<keyword evidence="6" id="KW-1133">Transmembrane helix</keyword>
<dbReference type="EMBL" id="QORN01000029">
    <property type="protein sequence ID" value="MBD5806999.1"/>
    <property type="molecule type" value="Genomic_DNA"/>
</dbReference>
<sequence length="910" mass="97251">MMNRKNTILKSVALAGALTATGAVATTAHADTVATSTAATSATTTDQQLANMQSAHAATESAAAASNAAVMSEATTSANSQIADLNNQIQTRQASDAAMQQASQASAIASVNQAATSATAAENASYSQAVASQTAANDAALKSAQSTIVTEQQKNQETAQENADYQNQAGNLDSEHNATLNKLDQALKNNTDGTNAAIQKEISRQKADEQGAINQAAKNLDSQISAADTEVGKAQQTVNADQDVVNAKDAANKAANQAVKNAQDKLSDAQDALKKAEANQPVVNTIDAPAEYINVWKTYYETKKPGTWTLSQQQFPELYARLQKAEQEAKKNNVYKEDPAAKQIKVTLNDNGTLSHDDVIFATQYAANLINPIREAVGTNPYKITNASIDVAQDVENGYRKDNWNAWTNAHDLKLLDQVANNWGTDIVTESWAGDGSFGSLSYDGDNNTWTHNYTNLTRDDLQRGIYNAVEALLFECAKGNSSNGHTTDLLGVRIGKNAKSSSVIGSDLLGVGFDYGKGNEAANQFNVGGFHFNSISDATSPHIQYLASHNYVIKAANPNSKVNQPGYKDQIAIPSANHDDQIKQLQAAVATDTQALNDAKSKASTTASELKSAQDKLASDQAKLSQAQKRVTELRTNKENTLKAMATDPMQSPAIKNLQAKLAQARVDHDNGVKAEEAQYAAKTKDLKTKHEAKLAAIAAQPTSLAELQSQLQAKLDTLKAQHEAKLKQITDDANAKIEKIKNQKVADPEIDKLNAQIAQIKSDLAKKQQELDNNYQALKAKNQAEYDALAKKLHESDKAVVNGNSNQYKTADGKTVVMAGGKTNSHSGNLSAMQNGETGDVTTVKVEPGTSSVEMTREAYKAQQAKLPQTGNSNSTALIALGAIASMFGFGLVAKKKESYSFRRNNEV</sequence>
<feature type="chain" id="PRO_5045518592" evidence="7">
    <location>
        <begin position="26"/>
        <end position="910"/>
    </location>
</feature>
<feature type="domain" description="Gram-positive cocci surface proteins LPxTG" evidence="8">
    <location>
        <begin position="864"/>
        <end position="900"/>
    </location>
</feature>
<evidence type="ECO:0000256" key="1">
    <source>
        <dbReference type="ARBA" id="ARBA00022512"/>
    </source>
</evidence>
<name>A0ABR8P8I0_9LACO</name>
<dbReference type="InterPro" id="IPR019931">
    <property type="entry name" value="LPXTG_anchor"/>
</dbReference>
<evidence type="ECO:0000256" key="6">
    <source>
        <dbReference type="SAM" id="Phobius"/>
    </source>
</evidence>
<evidence type="ECO:0000313" key="9">
    <source>
        <dbReference type="EMBL" id="MBD5806999.1"/>
    </source>
</evidence>
<keyword evidence="5" id="KW-0175">Coiled coil</keyword>
<proteinExistence type="predicted"/>
<dbReference type="Proteomes" id="UP000704341">
    <property type="component" value="Unassembled WGS sequence"/>
</dbReference>
<feature type="coiled-coil region" evidence="5">
    <location>
        <begin position="245"/>
        <end position="279"/>
    </location>
</feature>
<dbReference type="NCBIfam" id="TIGR04320">
    <property type="entry name" value="Surf_Exclu_PgrA"/>
    <property type="match status" value="1"/>
</dbReference>
<keyword evidence="2" id="KW-0964">Secreted</keyword>
<evidence type="ECO:0000256" key="7">
    <source>
        <dbReference type="SAM" id="SignalP"/>
    </source>
</evidence>
<feature type="signal peptide" evidence="7">
    <location>
        <begin position="1"/>
        <end position="25"/>
    </location>
</feature>
<dbReference type="InterPro" id="IPR027607">
    <property type="entry name" value="Surf_Exclu_SEC10/PgrA"/>
</dbReference>
<keyword evidence="3 7" id="KW-0732">Signal</keyword>
<dbReference type="NCBIfam" id="TIGR01167">
    <property type="entry name" value="LPXTG_anchor"/>
    <property type="match status" value="1"/>
</dbReference>
<dbReference type="Pfam" id="PF00746">
    <property type="entry name" value="Gram_pos_anchor"/>
    <property type="match status" value="1"/>
</dbReference>
<feature type="transmembrane region" description="Helical" evidence="6">
    <location>
        <begin position="878"/>
        <end position="896"/>
    </location>
</feature>
<keyword evidence="6" id="KW-0812">Transmembrane</keyword>
<dbReference type="InterPro" id="IPR051002">
    <property type="entry name" value="UBA_autophagy_assoc_protein"/>
</dbReference>
<evidence type="ECO:0000256" key="3">
    <source>
        <dbReference type="ARBA" id="ARBA00022729"/>
    </source>
</evidence>
<keyword evidence="6" id="KW-0472">Membrane</keyword>
<feature type="coiled-coil region" evidence="5">
    <location>
        <begin position="583"/>
        <end position="645"/>
    </location>
</feature>
<dbReference type="PANTHER" id="PTHR31915:SF6">
    <property type="entry name" value="SKICH DOMAIN-CONTAINING PROTEIN"/>
    <property type="match status" value="1"/>
</dbReference>
<comment type="caution">
    <text evidence="9">The sequence shown here is derived from an EMBL/GenBank/DDBJ whole genome shotgun (WGS) entry which is preliminary data.</text>
</comment>
<accession>A0ABR8P8I0</accession>
<evidence type="ECO:0000256" key="2">
    <source>
        <dbReference type="ARBA" id="ARBA00022525"/>
    </source>
</evidence>
<evidence type="ECO:0000256" key="4">
    <source>
        <dbReference type="ARBA" id="ARBA00023088"/>
    </source>
</evidence>
<keyword evidence="10" id="KW-1185">Reference proteome</keyword>
<keyword evidence="4" id="KW-0572">Peptidoglycan-anchor</keyword>
<gene>
    <name evidence="9" type="ORF">DTK66_07820</name>
</gene>
<dbReference type="PANTHER" id="PTHR31915">
    <property type="entry name" value="SKICH DOMAIN-CONTAINING PROTEIN"/>
    <property type="match status" value="1"/>
</dbReference>
<evidence type="ECO:0000313" key="10">
    <source>
        <dbReference type="Proteomes" id="UP000704341"/>
    </source>
</evidence>
<feature type="coiled-coil region" evidence="5">
    <location>
        <begin position="141"/>
        <end position="175"/>
    </location>
</feature>
<keyword evidence="1" id="KW-0134">Cell wall</keyword>
<organism evidence="9 10">
    <name type="scientific">Limosilactobacillus walteri</name>
    <dbReference type="NCBI Taxonomy" id="2268022"/>
    <lineage>
        <taxon>Bacteria</taxon>
        <taxon>Bacillati</taxon>
        <taxon>Bacillota</taxon>
        <taxon>Bacilli</taxon>
        <taxon>Lactobacillales</taxon>
        <taxon>Lactobacillaceae</taxon>
        <taxon>Limosilactobacillus</taxon>
    </lineage>
</organism>
<evidence type="ECO:0000259" key="8">
    <source>
        <dbReference type="Pfam" id="PF00746"/>
    </source>
</evidence>
<evidence type="ECO:0000256" key="5">
    <source>
        <dbReference type="SAM" id="Coils"/>
    </source>
</evidence>
<protein>
    <submittedName>
        <fullName evidence="9">SEC10/PgrA surface exclusion domain-containing protein</fullName>
    </submittedName>
</protein>
<feature type="coiled-coil region" evidence="5">
    <location>
        <begin position="706"/>
        <end position="783"/>
    </location>
</feature>